<proteinExistence type="inferred from homology"/>
<comment type="function">
    <text evidence="11">ATP-dependent RNA helicase required for 60S ribosomal subunit synthesis. Involved in efficient pre-rRNA processing, predominantly at site A3, which is necessary for the normal formation of 25S and 5.8S rRNAs.</text>
</comment>
<dbReference type="GO" id="GO:0003724">
    <property type="term" value="F:RNA helicase activity"/>
    <property type="evidence" value="ECO:0000318"/>
    <property type="project" value="GO_Central"/>
</dbReference>
<dbReference type="GO" id="GO:0005524">
    <property type="term" value="F:ATP binding"/>
    <property type="evidence" value="ECO:0007669"/>
    <property type="project" value="UniProtKB-UniRule"/>
</dbReference>
<evidence type="ECO:0000256" key="7">
    <source>
        <dbReference type="ARBA" id="ARBA00022801"/>
    </source>
</evidence>
<dbReference type="AlphaFoldDB" id="A0D361"/>
<evidence type="ECO:0000256" key="10">
    <source>
        <dbReference type="ARBA" id="ARBA00023242"/>
    </source>
</evidence>
<evidence type="ECO:0000259" key="15">
    <source>
        <dbReference type="PROSITE" id="PS51194"/>
    </source>
</evidence>
<reference evidence="16 17" key="1">
    <citation type="journal article" date="2006" name="Nature">
        <title>Global trends of whole-genome duplications revealed by the ciliate Paramecium tetraurelia.</title>
        <authorList>
            <consortium name="Genoscope"/>
            <person name="Aury J.-M."/>
            <person name="Jaillon O."/>
            <person name="Duret L."/>
            <person name="Noel B."/>
            <person name="Jubin C."/>
            <person name="Porcel B.M."/>
            <person name="Segurens B."/>
            <person name="Daubin V."/>
            <person name="Anthouard V."/>
            <person name="Aiach N."/>
            <person name="Arnaiz O."/>
            <person name="Billaut A."/>
            <person name="Beisson J."/>
            <person name="Blanc I."/>
            <person name="Bouhouche K."/>
            <person name="Camara F."/>
            <person name="Duharcourt S."/>
            <person name="Guigo R."/>
            <person name="Gogendeau D."/>
            <person name="Katinka M."/>
            <person name="Keller A.-M."/>
            <person name="Kissmehl R."/>
            <person name="Klotz C."/>
            <person name="Koll F."/>
            <person name="Le Moue A."/>
            <person name="Lepere C."/>
            <person name="Malinsky S."/>
            <person name="Nowacki M."/>
            <person name="Nowak J.K."/>
            <person name="Plattner H."/>
            <person name="Poulain J."/>
            <person name="Ruiz F."/>
            <person name="Serrano V."/>
            <person name="Zagulski M."/>
            <person name="Dessen P."/>
            <person name="Betermier M."/>
            <person name="Weissenbach J."/>
            <person name="Scarpelli C."/>
            <person name="Schachter V."/>
            <person name="Sperling L."/>
            <person name="Meyer E."/>
            <person name="Cohen J."/>
            <person name="Wincker P."/>
        </authorList>
    </citation>
    <scope>NUCLEOTIDE SEQUENCE [LARGE SCALE GENOMIC DNA]</scope>
    <source>
        <strain evidence="16 17">Stock d4-2</strain>
    </source>
</reference>
<dbReference type="InterPro" id="IPR000719">
    <property type="entry name" value="Prot_kinase_dom"/>
</dbReference>
<dbReference type="SMART" id="SM00490">
    <property type="entry name" value="HELICc"/>
    <property type="match status" value="1"/>
</dbReference>
<dbReference type="KEGG" id="ptm:GSPATT00012963001"/>
<evidence type="ECO:0000256" key="2">
    <source>
        <dbReference type="ARBA" id="ARBA00009334"/>
    </source>
</evidence>
<dbReference type="eggNOG" id="KOG0331">
    <property type="taxonomic scope" value="Eukaryota"/>
</dbReference>
<dbReference type="InterPro" id="IPR011545">
    <property type="entry name" value="DEAD/DEAH_box_helicase_dom"/>
</dbReference>
<dbReference type="PROSITE" id="PS50011">
    <property type="entry name" value="PROTEIN_KINASE_DOM"/>
    <property type="match status" value="1"/>
</dbReference>
<keyword evidence="10" id="KW-0539">Nucleus</keyword>
<dbReference type="GeneID" id="5030660"/>
<comment type="similarity">
    <text evidence="2">Belongs to the DEAD box helicase family. DDX5/DBP2 subfamily.</text>
</comment>
<feature type="domain" description="Helicase ATP-binding" evidence="14">
    <location>
        <begin position="463"/>
        <end position="638"/>
    </location>
</feature>
<name>A0D361_PARTE</name>
<dbReference type="STRING" id="5888.A0D361"/>
<evidence type="ECO:0000313" key="17">
    <source>
        <dbReference type="Proteomes" id="UP000000600"/>
    </source>
</evidence>
<dbReference type="Gene3D" id="3.40.50.300">
    <property type="entry name" value="P-loop containing nucleotide triphosphate hydrolases"/>
    <property type="match status" value="2"/>
</dbReference>
<dbReference type="GO" id="GO:0004672">
    <property type="term" value="F:protein kinase activity"/>
    <property type="evidence" value="ECO:0007669"/>
    <property type="project" value="InterPro"/>
</dbReference>
<comment type="subcellular location">
    <subcellularLocation>
        <location evidence="1">Nucleus</location>
        <location evidence="1">Nucleolus</location>
    </subcellularLocation>
</comment>
<dbReference type="PANTHER" id="PTHR47958">
    <property type="entry name" value="ATP-DEPENDENT RNA HELICASE DBP3"/>
    <property type="match status" value="1"/>
</dbReference>
<keyword evidence="8" id="KW-0347">Helicase</keyword>
<dbReference type="InterPro" id="IPR008271">
    <property type="entry name" value="Ser/Thr_kinase_AS"/>
</dbReference>
<evidence type="ECO:0000256" key="5">
    <source>
        <dbReference type="ARBA" id="ARBA00022552"/>
    </source>
</evidence>
<dbReference type="EMBL" id="CT868274">
    <property type="protein sequence ID" value="CAK77478.1"/>
    <property type="molecule type" value="Genomic_DNA"/>
</dbReference>
<dbReference type="RefSeq" id="XP_001444875.1">
    <property type="nucleotide sequence ID" value="XM_001444838.1"/>
</dbReference>
<dbReference type="PROSITE" id="PS51194">
    <property type="entry name" value="HELICASE_CTER"/>
    <property type="match status" value="1"/>
</dbReference>
<dbReference type="Proteomes" id="UP000000600">
    <property type="component" value="Unassembled WGS sequence"/>
</dbReference>
<dbReference type="SUPFAM" id="SSF56112">
    <property type="entry name" value="Protein kinase-like (PK-like)"/>
    <property type="match status" value="1"/>
</dbReference>
<dbReference type="InterPro" id="IPR000629">
    <property type="entry name" value="RNA-helicase_DEAD-box_CS"/>
</dbReference>
<dbReference type="OMA" id="HNTINIR"/>
<dbReference type="PROSITE" id="PS51192">
    <property type="entry name" value="HELICASE_ATP_BIND_1"/>
    <property type="match status" value="1"/>
</dbReference>
<dbReference type="InParanoid" id="A0D361"/>
<protein>
    <recommendedName>
        <fullName evidence="3">RNA helicase</fullName>
        <ecNumber evidence="3">3.6.4.13</ecNumber>
    </recommendedName>
</protein>
<keyword evidence="9 12" id="KW-0067">ATP-binding</keyword>
<feature type="domain" description="Protein kinase" evidence="13">
    <location>
        <begin position="14"/>
        <end position="238"/>
    </location>
</feature>
<dbReference type="GO" id="GO:0016787">
    <property type="term" value="F:hydrolase activity"/>
    <property type="evidence" value="ECO:0007669"/>
    <property type="project" value="UniProtKB-KW"/>
</dbReference>
<dbReference type="InterPro" id="IPR017441">
    <property type="entry name" value="Protein_kinase_ATP_BS"/>
</dbReference>
<dbReference type="Pfam" id="PF00270">
    <property type="entry name" value="DEAD"/>
    <property type="match status" value="1"/>
</dbReference>
<evidence type="ECO:0000256" key="6">
    <source>
        <dbReference type="ARBA" id="ARBA00022741"/>
    </source>
</evidence>
<dbReference type="eggNOG" id="KOG0580">
    <property type="taxonomic scope" value="Eukaryota"/>
</dbReference>
<evidence type="ECO:0000256" key="4">
    <source>
        <dbReference type="ARBA" id="ARBA00022517"/>
    </source>
</evidence>
<dbReference type="HOGENOM" id="CLU_347335_0_0_1"/>
<evidence type="ECO:0000259" key="13">
    <source>
        <dbReference type="PROSITE" id="PS50011"/>
    </source>
</evidence>
<sequence>MLYSKHCQSDFDGYEKVQELGNGAYGKVYLVRKDGELFALKTVPKGIFNDLSEQQLQKEIQIHKKLVHTNIIKLHSYYQDRQHVHMLMEYADGGSLYQKHLTLDEVQEYFTQICNGIYYLHSNNIIHRDLKPENILLKNNVIKLCDFGWSAEVGYNKQRDTLCGTIDYMAPEVSQGKYSFKVDTWSLGIILYEMIHHSVPANPRKYNCPELVQDLIEKLLVPQDERLNITEVLKHPYVKQGQEERQSVLSEHSLNFSKYQVEGLELFNELDVYLEQQDRAIIRMTDIFKPRQSRKVAEQQVTQQTPKKSFFNTILDTLGCMNRKQNQIISMINNSFRKTLVGYLHPFSWLSFYYNVSTSPQSESISPRARIMRPSKQKFNISFKEFAKHCQRLKEDEQSEITKHINLIPPATSNEIQEFINSNKIEGNISNIAKDFEFLPAEYQQILISKKITTPTPIQKAIFPLILEGRDVIAIAETGSGKTLAYALPGIIHSQAQPKVLGPRILVLAPTRELAQQIQSQYELFTRTCCVYGGVFKNLQYSEILGIKESRNKINLPSVIISTPGRLLDFMKDGLPLNSITQVVLDEADRMLDMGFEDQITQILSAVRDDRQTLFFSATWPNEVQRLANSLCNQDPIMIQLGEQGLSVNKNIQQEVIIVYENKFEKFAELTDRLKGQKLLIFCQKKLDTQKLEYRLSIHGLKARYLHGDLKQAERDQIMVEFKSGAINCLITTNLASRGLDVSDVDVVINYDFPDTIEDYIHRIGRTGRAGKKGQAISLLEPAFFNNRLKNDLVQVLQQSDQVIPQELSSLRL</sequence>
<evidence type="ECO:0000256" key="9">
    <source>
        <dbReference type="ARBA" id="ARBA00022840"/>
    </source>
</evidence>
<organism evidence="16 17">
    <name type="scientific">Paramecium tetraurelia</name>
    <dbReference type="NCBI Taxonomy" id="5888"/>
    <lineage>
        <taxon>Eukaryota</taxon>
        <taxon>Sar</taxon>
        <taxon>Alveolata</taxon>
        <taxon>Ciliophora</taxon>
        <taxon>Intramacronucleata</taxon>
        <taxon>Oligohymenophorea</taxon>
        <taxon>Peniculida</taxon>
        <taxon>Parameciidae</taxon>
        <taxon>Paramecium</taxon>
    </lineage>
</organism>
<keyword evidence="4" id="KW-0690">Ribosome biogenesis</keyword>
<keyword evidence="5" id="KW-0698">rRNA processing</keyword>
<dbReference type="SUPFAM" id="SSF52540">
    <property type="entry name" value="P-loop containing nucleoside triphosphate hydrolases"/>
    <property type="match status" value="1"/>
</dbReference>
<dbReference type="EC" id="3.6.4.13" evidence="3"/>
<dbReference type="InterPro" id="IPR027417">
    <property type="entry name" value="P-loop_NTPase"/>
</dbReference>
<dbReference type="SMART" id="SM00220">
    <property type="entry name" value="S_TKc"/>
    <property type="match status" value="1"/>
</dbReference>
<evidence type="ECO:0000256" key="1">
    <source>
        <dbReference type="ARBA" id="ARBA00004604"/>
    </source>
</evidence>
<dbReference type="PROSITE" id="PS00108">
    <property type="entry name" value="PROTEIN_KINASE_ST"/>
    <property type="match status" value="1"/>
</dbReference>
<evidence type="ECO:0000313" key="16">
    <source>
        <dbReference type="EMBL" id="CAK77478.1"/>
    </source>
</evidence>
<dbReference type="InterPro" id="IPR014001">
    <property type="entry name" value="Helicase_ATP-bd"/>
</dbReference>
<dbReference type="PROSITE" id="PS00039">
    <property type="entry name" value="DEAD_ATP_HELICASE"/>
    <property type="match status" value="1"/>
</dbReference>
<keyword evidence="7" id="KW-0378">Hydrolase</keyword>
<evidence type="ECO:0000256" key="11">
    <source>
        <dbReference type="ARBA" id="ARBA00037449"/>
    </source>
</evidence>
<evidence type="ECO:0000256" key="8">
    <source>
        <dbReference type="ARBA" id="ARBA00022806"/>
    </source>
</evidence>
<dbReference type="CDD" id="cd18787">
    <property type="entry name" value="SF2_C_DEAD"/>
    <property type="match status" value="1"/>
</dbReference>
<dbReference type="InterPro" id="IPR044742">
    <property type="entry name" value="DEAD/DEAH_RhlB"/>
</dbReference>
<dbReference type="OrthoDB" id="196131at2759"/>
<dbReference type="InterPro" id="IPR001650">
    <property type="entry name" value="Helicase_C-like"/>
</dbReference>
<dbReference type="InterPro" id="IPR011009">
    <property type="entry name" value="Kinase-like_dom_sf"/>
</dbReference>
<keyword evidence="6 12" id="KW-0547">Nucleotide-binding</keyword>
<evidence type="ECO:0000256" key="3">
    <source>
        <dbReference type="ARBA" id="ARBA00012552"/>
    </source>
</evidence>
<dbReference type="FunFam" id="3.30.200.20:FF:000042">
    <property type="entry name" value="Aurora kinase A"/>
    <property type="match status" value="1"/>
</dbReference>
<dbReference type="Pfam" id="PF00271">
    <property type="entry name" value="Helicase_C"/>
    <property type="match status" value="1"/>
</dbReference>
<dbReference type="SMART" id="SM00487">
    <property type="entry name" value="DEXDc"/>
    <property type="match status" value="1"/>
</dbReference>
<gene>
    <name evidence="16" type="ORF">GSPATT00012963001</name>
</gene>
<dbReference type="PROSITE" id="PS00107">
    <property type="entry name" value="PROTEIN_KINASE_ATP"/>
    <property type="match status" value="1"/>
</dbReference>
<feature type="binding site" evidence="12">
    <location>
        <position position="41"/>
    </location>
    <ligand>
        <name>ATP</name>
        <dbReference type="ChEBI" id="CHEBI:30616"/>
    </ligand>
</feature>
<dbReference type="Pfam" id="PF00069">
    <property type="entry name" value="Pkinase"/>
    <property type="match status" value="1"/>
</dbReference>
<evidence type="ECO:0000259" key="14">
    <source>
        <dbReference type="PROSITE" id="PS51192"/>
    </source>
</evidence>
<keyword evidence="17" id="KW-1185">Reference proteome</keyword>
<accession>A0D361</accession>
<evidence type="ECO:0000256" key="12">
    <source>
        <dbReference type="PROSITE-ProRule" id="PRU10141"/>
    </source>
</evidence>
<dbReference type="CDD" id="cd00268">
    <property type="entry name" value="DEADc"/>
    <property type="match status" value="1"/>
</dbReference>
<dbReference type="Gene3D" id="1.10.510.10">
    <property type="entry name" value="Transferase(Phosphotransferase) domain 1"/>
    <property type="match status" value="1"/>
</dbReference>
<feature type="domain" description="Helicase C-terminal" evidence="15">
    <location>
        <begin position="651"/>
        <end position="812"/>
    </location>
</feature>
<dbReference type="GO" id="GO:0003729">
    <property type="term" value="F:mRNA binding"/>
    <property type="evidence" value="ECO:0000318"/>
    <property type="project" value="GO_Central"/>
</dbReference>